<evidence type="ECO:0000313" key="1">
    <source>
        <dbReference type="WBParaSite" id="SSTP_0001284700.1"/>
    </source>
</evidence>
<proteinExistence type="predicted"/>
<dbReference type="AlphaFoldDB" id="A0A0K0ETS1"/>
<protein>
    <submittedName>
        <fullName evidence="1">Uncharacterized protein</fullName>
    </submittedName>
</protein>
<dbReference type="WBParaSite" id="SSTP_0001284700.1">
    <property type="protein sequence ID" value="SSTP_0001284700.1"/>
    <property type="gene ID" value="SSTP_0001284700"/>
</dbReference>
<reference evidence="1" key="1">
    <citation type="submission" date="2015-08" db="UniProtKB">
        <authorList>
            <consortium name="WormBaseParasite"/>
        </authorList>
    </citation>
    <scope>IDENTIFICATION</scope>
</reference>
<name>A0A0K0ETS1_STRER</name>
<sequence>MLQLNNSFHAPNSVEQQFPILTEKLSCSRLSSSRATASTGAK</sequence>
<accession>A0A0K0ETS1</accession>
<organism evidence="1">
    <name type="scientific">Strongyloides stercoralis</name>
    <name type="common">Threadworm</name>
    <dbReference type="NCBI Taxonomy" id="6248"/>
    <lineage>
        <taxon>Eukaryota</taxon>
        <taxon>Metazoa</taxon>
        <taxon>Ecdysozoa</taxon>
        <taxon>Nematoda</taxon>
        <taxon>Chromadorea</taxon>
        <taxon>Rhabditida</taxon>
        <taxon>Tylenchina</taxon>
        <taxon>Panagrolaimomorpha</taxon>
        <taxon>Strongyloidoidea</taxon>
        <taxon>Strongyloididae</taxon>
        <taxon>Strongyloides</taxon>
    </lineage>
</organism>